<evidence type="ECO:0000256" key="3">
    <source>
        <dbReference type="ARBA" id="ARBA00012895"/>
    </source>
</evidence>
<dbReference type="PRINTS" id="PR00418">
    <property type="entry name" value="TPI2FAMILY"/>
</dbReference>
<dbReference type="RefSeq" id="WP_382774772.1">
    <property type="nucleotide sequence ID" value="NZ_JBHXKZ010000016.1"/>
</dbReference>
<dbReference type="PRINTS" id="PR01159">
    <property type="entry name" value="DNAGYRASEB"/>
</dbReference>
<dbReference type="InterPro" id="IPR000565">
    <property type="entry name" value="Topo_IIA_B"/>
</dbReference>
<feature type="domain" description="DNA topoisomerase type IIA subunit B" evidence="9">
    <location>
        <begin position="226"/>
        <end position="383"/>
    </location>
</feature>
<name>A0ABW6F807_9ACTN</name>
<dbReference type="PANTHER" id="PTHR45866">
    <property type="entry name" value="DNA GYRASE/TOPOISOMERASE SUBUNIT B"/>
    <property type="match status" value="1"/>
</dbReference>
<dbReference type="SUPFAM" id="SSF55874">
    <property type="entry name" value="ATPase domain of HSP90 chaperone/DNA topoisomerase II/histidine kinase"/>
    <property type="match status" value="1"/>
</dbReference>
<dbReference type="InterPro" id="IPR020568">
    <property type="entry name" value="Ribosomal_Su5_D2-typ_SF"/>
</dbReference>
<evidence type="ECO:0000259" key="9">
    <source>
        <dbReference type="Pfam" id="PF00204"/>
    </source>
</evidence>
<keyword evidence="6" id="KW-0799">Topoisomerase</keyword>
<evidence type="ECO:0000256" key="2">
    <source>
        <dbReference type="ARBA" id="ARBA00010708"/>
    </source>
</evidence>
<comment type="caution">
    <text evidence="10">The sequence shown here is derived from an EMBL/GenBank/DDBJ whole genome shotgun (WGS) entry which is preliminary data.</text>
</comment>
<comment type="catalytic activity">
    <reaction evidence="1">
        <text>ATP-dependent breakage, passage and rejoining of double-stranded DNA.</text>
        <dbReference type="EC" id="5.6.2.2"/>
    </reaction>
</comment>
<dbReference type="InterPro" id="IPR014721">
    <property type="entry name" value="Ribsml_uS5_D2-typ_fold_subgr"/>
</dbReference>
<keyword evidence="8" id="KW-0413">Isomerase</keyword>
<keyword evidence="7" id="KW-0238">DNA-binding</keyword>
<evidence type="ECO:0000313" key="10">
    <source>
        <dbReference type="EMBL" id="MFD4824867.1"/>
    </source>
</evidence>
<protein>
    <recommendedName>
        <fullName evidence="3">DNA topoisomerase (ATP-hydrolyzing)</fullName>
        <ecNumber evidence="3">5.6.2.2</ecNumber>
    </recommendedName>
</protein>
<dbReference type="Proteomes" id="UP001598352">
    <property type="component" value="Unassembled WGS sequence"/>
</dbReference>
<keyword evidence="11" id="KW-1185">Reference proteome</keyword>
<accession>A0ABW6F807</accession>
<evidence type="ECO:0000313" key="11">
    <source>
        <dbReference type="Proteomes" id="UP001598352"/>
    </source>
</evidence>
<dbReference type="SMART" id="SM00433">
    <property type="entry name" value="TOP2c"/>
    <property type="match status" value="1"/>
</dbReference>
<gene>
    <name evidence="10" type="ORF">ACFWOQ_20040</name>
</gene>
<dbReference type="InterPro" id="IPR001241">
    <property type="entry name" value="Topo_IIA"/>
</dbReference>
<sequence length="390" mass="41178">MTEGAGADDAARVTEVEGRELMRKRPSMYVGSTGVRGLHQLVHEVAARLVNEVLAGGGGRVDVTLTRDGGIRITDDGPGIPFAAAGGVCAGDGLETLLTRPDTELPPDGRNTVRWSVYGIGPCAATVMSSRLTAEVRRGGARWVQEYARGVALAPPAAAGPVTDSGTTIAFWPDPDIFDTVDCSFAVLARRVRELALLNRGLALSLTDERPAGGTRSVSFRYPDGAGDFVALLDAETEWVLPKVIAFEWEDEGMAGIAEAALSWRRAGEERVRSFANSAPTPEGGTHEDGFRAGVAAALTEYALRHGLLKAGDPGLGADRVGEGLTAVVSVRLDRPEYHGSTRGRLGGATVRDGVEQGVREHLGSWLDRHPERAAAVIGRITRDTAPDEG</sequence>
<dbReference type="InterPro" id="IPR036890">
    <property type="entry name" value="HATPase_C_sf"/>
</dbReference>
<evidence type="ECO:0000256" key="1">
    <source>
        <dbReference type="ARBA" id="ARBA00000185"/>
    </source>
</evidence>
<dbReference type="PANTHER" id="PTHR45866:SF1">
    <property type="entry name" value="DNA GYRASE SUBUNIT B, MITOCHONDRIAL"/>
    <property type="match status" value="1"/>
</dbReference>
<proteinExistence type="inferred from homology"/>
<evidence type="ECO:0000256" key="7">
    <source>
        <dbReference type="ARBA" id="ARBA00023125"/>
    </source>
</evidence>
<evidence type="ECO:0000256" key="8">
    <source>
        <dbReference type="ARBA" id="ARBA00023235"/>
    </source>
</evidence>
<dbReference type="Gene3D" id="3.30.565.10">
    <property type="entry name" value="Histidine kinase-like ATPase, C-terminal domain"/>
    <property type="match status" value="1"/>
</dbReference>
<dbReference type="SUPFAM" id="SSF54211">
    <property type="entry name" value="Ribosomal protein S5 domain 2-like"/>
    <property type="match status" value="1"/>
</dbReference>
<dbReference type="InterPro" id="IPR013506">
    <property type="entry name" value="Topo_IIA_bsu_dom2"/>
</dbReference>
<keyword evidence="4" id="KW-0547">Nucleotide-binding</keyword>
<reference evidence="10 11" key="1">
    <citation type="submission" date="2024-09" db="EMBL/GenBank/DDBJ databases">
        <title>The Natural Products Discovery Center: Release of the First 8490 Sequenced Strains for Exploring Actinobacteria Biosynthetic Diversity.</title>
        <authorList>
            <person name="Kalkreuter E."/>
            <person name="Kautsar S.A."/>
            <person name="Yang D."/>
            <person name="Bader C.D."/>
            <person name="Teijaro C.N."/>
            <person name="Fluegel L."/>
            <person name="Davis C.M."/>
            <person name="Simpson J.R."/>
            <person name="Lauterbach L."/>
            <person name="Steele A.D."/>
            <person name="Gui C."/>
            <person name="Meng S."/>
            <person name="Li G."/>
            <person name="Viehrig K."/>
            <person name="Ye F."/>
            <person name="Su P."/>
            <person name="Kiefer A.F."/>
            <person name="Nichols A."/>
            <person name="Cepeda A.J."/>
            <person name="Yan W."/>
            <person name="Fan B."/>
            <person name="Jiang Y."/>
            <person name="Adhikari A."/>
            <person name="Zheng C.-J."/>
            <person name="Schuster L."/>
            <person name="Cowan T.M."/>
            <person name="Smanski M.J."/>
            <person name="Chevrette M.G."/>
            <person name="De Carvalho L.P.S."/>
            <person name="Shen B."/>
        </authorList>
    </citation>
    <scope>NUCLEOTIDE SEQUENCE [LARGE SCALE GENOMIC DNA]</scope>
    <source>
        <strain evidence="10 11">NPDC058428</strain>
    </source>
</reference>
<dbReference type="Pfam" id="PF00204">
    <property type="entry name" value="DNA_gyraseB"/>
    <property type="match status" value="1"/>
</dbReference>
<comment type="similarity">
    <text evidence="2">Belongs to the type II topoisomerase GyrB family.</text>
</comment>
<evidence type="ECO:0000256" key="4">
    <source>
        <dbReference type="ARBA" id="ARBA00022741"/>
    </source>
</evidence>
<organism evidence="10 11">
    <name type="scientific">Streptomyces rubiginosohelvolus</name>
    <dbReference type="NCBI Taxonomy" id="67362"/>
    <lineage>
        <taxon>Bacteria</taxon>
        <taxon>Bacillati</taxon>
        <taxon>Actinomycetota</taxon>
        <taxon>Actinomycetes</taxon>
        <taxon>Kitasatosporales</taxon>
        <taxon>Streptomycetaceae</taxon>
        <taxon>Streptomyces</taxon>
    </lineage>
</organism>
<evidence type="ECO:0000256" key="5">
    <source>
        <dbReference type="ARBA" id="ARBA00022840"/>
    </source>
</evidence>
<dbReference type="EC" id="5.6.2.2" evidence="3"/>
<dbReference type="EMBL" id="JBHXKZ010000016">
    <property type="protein sequence ID" value="MFD4824867.1"/>
    <property type="molecule type" value="Genomic_DNA"/>
</dbReference>
<dbReference type="Gene3D" id="3.30.230.10">
    <property type="match status" value="1"/>
</dbReference>
<keyword evidence="5" id="KW-0067">ATP-binding</keyword>
<dbReference type="CDD" id="cd00822">
    <property type="entry name" value="TopoII_Trans_DNA_gyrase"/>
    <property type="match status" value="1"/>
</dbReference>
<evidence type="ECO:0000256" key="6">
    <source>
        <dbReference type="ARBA" id="ARBA00023029"/>
    </source>
</evidence>